<dbReference type="PRINTS" id="PR01703">
    <property type="entry name" value="MNSODISMTASE"/>
</dbReference>
<evidence type="ECO:0000313" key="9">
    <source>
        <dbReference type="EMBL" id="KAA0998203.1"/>
    </source>
</evidence>
<dbReference type="GO" id="GO:0046872">
    <property type="term" value="F:metal ion binding"/>
    <property type="evidence" value="ECO:0007669"/>
    <property type="project" value="UniProtKB-KW"/>
</dbReference>
<feature type="binding site" evidence="5">
    <location>
        <position position="51"/>
    </location>
    <ligand>
        <name>Mn(2+)</name>
        <dbReference type="ChEBI" id="CHEBI:29035"/>
    </ligand>
</feature>
<feature type="binding site" evidence="5">
    <location>
        <position position="182"/>
    </location>
    <ligand>
        <name>Mn(2+)</name>
        <dbReference type="ChEBI" id="CHEBI:29035"/>
    </ligand>
</feature>
<keyword evidence="3 5" id="KW-0479">Metal-binding</keyword>
<evidence type="ECO:0000256" key="2">
    <source>
        <dbReference type="ARBA" id="ARBA00012682"/>
    </source>
</evidence>
<comment type="function">
    <text evidence="6">Destroys radicals which are normally produced within the cells and which are toxic to biological systems.</text>
</comment>
<evidence type="ECO:0000256" key="6">
    <source>
        <dbReference type="RuleBase" id="RU000414"/>
    </source>
</evidence>
<dbReference type="InterPro" id="IPR050265">
    <property type="entry name" value="Fe/Mn_Superoxide_Dismutase"/>
</dbReference>
<dbReference type="InterPro" id="IPR036324">
    <property type="entry name" value="Mn/Fe_SOD_N_sf"/>
</dbReference>
<dbReference type="SUPFAM" id="SSF54719">
    <property type="entry name" value="Fe,Mn superoxide dismutase (SOD), C-terminal domain"/>
    <property type="match status" value="1"/>
</dbReference>
<comment type="catalytic activity">
    <reaction evidence="6">
        <text>2 superoxide + 2 H(+) = H2O2 + O2</text>
        <dbReference type="Rhea" id="RHEA:20696"/>
        <dbReference type="ChEBI" id="CHEBI:15378"/>
        <dbReference type="ChEBI" id="CHEBI:15379"/>
        <dbReference type="ChEBI" id="CHEBI:16240"/>
        <dbReference type="ChEBI" id="CHEBI:18421"/>
        <dbReference type="EC" id="1.15.1.1"/>
    </reaction>
</comment>
<dbReference type="Proteomes" id="UP000325273">
    <property type="component" value="Unassembled WGS sequence"/>
</dbReference>
<organism evidence="9 10">
    <name type="scientific">Paraburkholderia panacisoli</name>
    <dbReference type="NCBI Taxonomy" id="2603818"/>
    <lineage>
        <taxon>Bacteria</taxon>
        <taxon>Pseudomonadati</taxon>
        <taxon>Pseudomonadota</taxon>
        <taxon>Betaproteobacteria</taxon>
        <taxon>Burkholderiales</taxon>
        <taxon>Burkholderiaceae</taxon>
        <taxon>Paraburkholderia</taxon>
    </lineage>
</organism>
<dbReference type="InterPro" id="IPR019832">
    <property type="entry name" value="Mn/Fe_SOD_C"/>
</dbReference>
<dbReference type="PIRSF" id="PIRSF000349">
    <property type="entry name" value="SODismutase"/>
    <property type="match status" value="1"/>
</dbReference>
<accession>A0A5B0G3Y8</accession>
<evidence type="ECO:0000256" key="4">
    <source>
        <dbReference type="ARBA" id="ARBA00023002"/>
    </source>
</evidence>
<dbReference type="EC" id="1.15.1.1" evidence="2 6"/>
<keyword evidence="10" id="KW-1185">Reference proteome</keyword>
<sequence>MLAQAQTAHAAEDAGYIDKLTDADGKYAAAPLPFAYDALEPVIDARTVELHYNFHHKPAAVAANKAEDGLVKARESNDFSLVKFYEKELAFQLSSHILHTIYWTTVSGKGGEPKGDLAKAIDRNFGAYTKFKAQLVAATVAVEASGWGIVGYHPATAKLMVLQCENHQKLTAWGIQPILVLDVFEHAYYLKYQNRRGDYVNQLFSLVNWNNAAQRMQAALPARRVT</sequence>
<protein>
    <recommendedName>
        <fullName evidence="2 6">Superoxide dismutase</fullName>
        <ecNumber evidence="2 6">1.15.1.1</ecNumber>
    </recommendedName>
</protein>
<dbReference type="InterPro" id="IPR036314">
    <property type="entry name" value="SOD_C_sf"/>
</dbReference>
<evidence type="ECO:0000256" key="3">
    <source>
        <dbReference type="ARBA" id="ARBA00022723"/>
    </source>
</evidence>
<dbReference type="SUPFAM" id="SSF46609">
    <property type="entry name" value="Fe,Mn superoxide dismutase (SOD), N-terminal domain"/>
    <property type="match status" value="1"/>
</dbReference>
<dbReference type="InterPro" id="IPR019833">
    <property type="entry name" value="Mn/Fe_SOD_BS"/>
</dbReference>
<evidence type="ECO:0000313" key="10">
    <source>
        <dbReference type="Proteomes" id="UP000325273"/>
    </source>
</evidence>
<dbReference type="PANTHER" id="PTHR11404">
    <property type="entry name" value="SUPEROXIDE DISMUTASE 2"/>
    <property type="match status" value="1"/>
</dbReference>
<evidence type="ECO:0000256" key="5">
    <source>
        <dbReference type="PIRSR" id="PIRSR000349-1"/>
    </source>
</evidence>
<dbReference type="PROSITE" id="PS00088">
    <property type="entry name" value="SOD_MN"/>
    <property type="match status" value="1"/>
</dbReference>
<feature type="binding site" evidence="5">
    <location>
        <position position="186"/>
    </location>
    <ligand>
        <name>Mn(2+)</name>
        <dbReference type="ChEBI" id="CHEBI:29035"/>
    </ligand>
</feature>
<reference evidence="9 10" key="1">
    <citation type="submission" date="2019-08" db="EMBL/GenBank/DDBJ databases">
        <title>Paraburkholderia sp. DCY113.</title>
        <authorList>
            <person name="Kang J."/>
        </authorList>
    </citation>
    <scope>NUCLEOTIDE SEQUENCE [LARGE SCALE GENOMIC DNA]</scope>
    <source>
        <strain evidence="9 10">DCY113</strain>
    </source>
</reference>
<dbReference type="Pfam" id="PF00081">
    <property type="entry name" value="Sod_Fe_N"/>
    <property type="match status" value="1"/>
</dbReference>
<name>A0A5B0G3Y8_9BURK</name>
<keyword evidence="4 6" id="KW-0560">Oxidoreductase</keyword>
<dbReference type="EMBL" id="VTUZ01000063">
    <property type="protein sequence ID" value="KAA0998203.1"/>
    <property type="molecule type" value="Genomic_DNA"/>
</dbReference>
<dbReference type="InterPro" id="IPR019831">
    <property type="entry name" value="Mn/Fe_SOD_N"/>
</dbReference>
<comment type="caution">
    <text evidence="9">The sequence shown here is derived from an EMBL/GenBank/DDBJ whole genome shotgun (WGS) entry which is preliminary data.</text>
</comment>
<comment type="similarity">
    <text evidence="1 6">Belongs to the iron/manganese superoxide dismutase family.</text>
</comment>
<dbReference type="AlphaFoldDB" id="A0A5B0G3Y8"/>
<dbReference type="Gene3D" id="1.10.287.990">
    <property type="entry name" value="Fe,Mn superoxide dismutase (SOD) domain"/>
    <property type="match status" value="1"/>
</dbReference>
<evidence type="ECO:0000259" key="8">
    <source>
        <dbReference type="Pfam" id="PF02777"/>
    </source>
</evidence>
<feature type="binding site" evidence="5">
    <location>
        <position position="99"/>
    </location>
    <ligand>
        <name>Mn(2+)</name>
        <dbReference type="ChEBI" id="CHEBI:29035"/>
    </ligand>
</feature>
<feature type="domain" description="Manganese/iron superoxide dismutase C-terminal" evidence="8">
    <location>
        <begin position="113"/>
        <end position="215"/>
    </location>
</feature>
<feature type="domain" description="Manganese/iron superoxide dismutase N-terminal" evidence="7">
    <location>
        <begin position="27"/>
        <end position="106"/>
    </location>
</feature>
<dbReference type="GO" id="GO:0004784">
    <property type="term" value="F:superoxide dismutase activity"/>
    <property type="evidence" value="ECO:0007669"/>
    <property type="project" value="UniProtKB-EC"/>
</dbReference>
<dbReference type="FunFam" id="3.55.40.20:FF:000004">
    <property type="entry name" value="Superoxide dismutase [Fe]"/>
    <property type="match status" value="1"/>
</dbReference>
<dbReference type="Pfam" id="PF02777">
    <property type="entry name" value="Sod_Fe_C"/>
    <property type="match status" value="1"/>
</dbReference>
<proteinExistence type="inferred from homology"/>
<dbReference type="InterPro" id="IPR001189">
    <property type="entry name" value="Mn/Fe_SOD"/>
</dbReference>
<evidence type="ECO:0000256" key="1">
    <source>
        <dbReference type="ARBA" id="ARBA00008714"/>
    </source>
</evidence>
<evidence type="ECO:0000259" key="7">
    <source>
        <dbReference type="Pfam" id="PF00081"/>
    </source>
</evidence>
<gene>
    <name evidence="9" type="ORF">FVF58_45640</name>
</gene>
<dbReference type="Gene3D" id="3.55.40.20">
    <property type="entry name" value="Iron/manganese superoxide dismutase, C-terminal domain"/>
    <property type="match status" value="1"/>
</dbReference>
<dbReference type="PANTHER" id="PTHR11404:SF6">
    <property type="entry name" value="SUPEROXIDE DISMUTASE [MN], MITOCHONDRIAL"/>
    <property type="match status" value="1"/>
</dbReference>